<dbReference type="PANTHER" id="PTHR43537:SF5">
    <property type="entry name" value="UXU OPERON TRANSCRIPTIONAL REGULATOR"/>
    <property type="match status" value="1"/>
</dbReference>
<dbReference type="SUPFAM" id="SSF48008">
    <property type="entry name" value="GntR ligand-binding domain-like"/>
    <property type="match status" value="1"/>
</dbReference>
<evidence type="ECO:0000259" key="4">
    <source>
        <dbReference type="PROSITE" id="PS50949"/>
    </source>
</evidence>
<reference evidence="5 6" key="1">
    <citation type="submission" date="2024-04" db="EMBL/GenBank/DDBJ databases">
        <title>Bacillus oryzaecorticis sp. nov., a moderately halophilic bacterium isolated from rice husks.</title>
        <authorList>
            <person name="Zhu H.-S."/>
        </authorList>
    </citation>
    <scope>NUCLEOTIDE SEQUENCE [LARGE SCALE GENOMIC DNA]</scope>
    <source>
        <strain evidence="5 6">ZC255</strain>
    </source>
</reference>
<dbReference type="Pfam" id="PF00392">
    <property type="entry name" value="GntR"/>
    <property type="match status" value="1"/>
</dbReference>
<name>A0ABU9K5X5_9BACI</name>
<evidence type="ECO:0000256" key="2">
    <source>
        <dbReference type="ARBA" id="ARBA00023125"/>
    </source>
</evidence>
<sequence>MIKKETLAEQAFNLIKKDIISGKLAPAEELPEKKLAQELGISRTPVREALTRLAVEGLVVLSDQKIATVASFTEEDAMHFMEIRTLLEVYNLEATFPLLDEVFEGLRENLDLQLKAITEGCYEEFIDLDREFHLLLAGENPNPKLRALIHSVNTGVNRAFLVLSNTLQLSAMEAYEEHKRIVDALESGVVEGAKIEMANHMKNISRRIKGYYLEEEEK</sequence>
<dbReference type="Proteomes" id="UP001389717">
    <property type="component" value="Unassembled WGS sequence"/>
</dbReference>
<dbReference type="InterPro" id="IPR008920">
    <property type="entry name" value="TF_FadR/GntR_C"/>
</dbReference>
<keyword evidence="1" id="KW-0805">Transcription regulation</keyword>
<dbReference type="InterPro" id="IPR036388">
    <property type="entry name" value="WH-like_DNA-bd_sf"/>
</dbReference>
<keyword evidence="6" id="KW-1185">Reference proteome</keyword>
<dbReference type="Gene3D" id="1.10.10.10">
    <property type="entry name" value="Winged helix-like DNA-binding domain superfamily/Winged helix DNA-binding domain"/>
    <property type="match status" value="1"/>
</dbReference>
<dbReference type="SUPFAM" id="SSF46785">
    <property type="entry name" value="Winged helix' DNA-binding domain"/>
    <property type="match status" value="1"/>
</dbReference>
<dbReference type="EMBL" id="JBBYAF010000001">
    <property type="protein sequence ID" value="MEL3970850.1"/>
    <property type="molecule type" value="Genomic_DNA"/>
</dbReference>
<dbReference type="InterPro" id="IPR011711">
    <property type="entry name" value="GntR_C"/>
</dbReference>
<evidence type="ECO:0000256" key="1">
    <source>
        <dbReference type="ARBA" id="ARBA00023015"/>
    </source>
</evidence>
<protein>
    <submittedName>
        <fullName evidence="5">GntR family transcriptional regulator</fullName>
    </submittedName>
</protein>
<dbReference type="PRINTS" id="PR00035">
    <property type="entry name" value="HTHGNTR"/>
</dbReference>
<dbReference type="RefSeq" id="WP_341979488.1">
    <property type="nucleotide sequence ID" value="NZ_JBBYAF010000001.1"/>
</dbReference>
<dbReference type="PROSITE" id="PS50949">
    <property type="entry name" value="HTH_GNTR"/>
    <property type="match status" value="1"/>
</dbReference>
<dbReference type="PANTHER" id="PTHR43537">
    <property type="entry name" value="TRANSCRIPTIONAL REGULATOR, GNTR FAMILY"/>
    <property type="match status" value="1"/>
</dbReference>
<dbReference type="InterPro" id="IPR036390">
    <property type="entry name" value="WH_DNA-bd_sf"/>
</dbReference>
<keyword evidence="3" id="KW-0804">Transcription</keyword>
<proteinExistence type="predicted"/>
<evidence type="ECO:0000313" key="5">
    <source>
        <dbReference type="EMBL" id="MEL3970850.1"/>
    </source>
</evidence>
<dbReference type="InterPro" id="IPR000524">
    <property type="entry name" value="Tscrpt_reg_HTH_GntR"/>
</dbReference>
<dbReference type="Gene3D" id="1.20.120.530">
    <property type="entry name" value="GntR ligand-binding domain-like"/>
    <property type="match status" value="1"/>
</dbReference>
<gene>
    <name evidence="5" type="ORF">AAEO50_01020</name>
</gene>
<organism evidence="5 6">
    <name type="scientific">Rossellomorea oryzaecorticis</name>
    <dbReference type="NCBI Taxonomy" id="1396505"/>
    <lineage>
        <taxon>Bacteria</taxon>
        <taxon>Bacillati</taxon>
        <taxon>Bacillota</taxon>
        <taxon>Bacilli</taxon>
        <taxon>Bacillales</taxon>
        <taxon>Bacillaceae</taxon>
        <taxon>Rossellomorea</taxon>
    </lineage>
</organism>
<evidence type="ECO:0000313" key="6">
    <source>
        <dbReference type="Proteomes" id="UP001389717"/>
    </source>
</evidence>
<accession>A0ABU9K5X5</accession>
<feature type="domain" description="HTH gntR-type" evidence="4">
    <location>
        <begin position="5"/>
        <end position="72"/>
    </location>
</feature>
<dbReference type="SMART" id="SM00345">
    <property type="entry name" value="HTH_GNTR"/>
    <property type="match status" value="1"/>
</dbReference>
<dbReference type="CDD" id="cd07377">
    <property type="entry name" value="WHTH_GntR"/>
    <property type="match status" value="1"/>
</dbReference>
<evidence type="ECO:0000256" key="3">
    <source>
        <dbReference type="ARBA" id="ARBA00023163"/>
    </source>
</evidence>
<dbReference type="SMART" id="SM00895">
    <property type="entry name" value="FCD"/>
    <property type="match status" value="1"/>
</dbReference>
<comment type="caution">
    <text evidence="5">The sequence shown here is derived from an EMBL/GenBank/DDBJ whole genome shotgun (WGS) entry which is preliminary data.</text>
</comment>
<dbReference type="Pfam" id="PF07729">
    <property type="entry name" value="FCD"/>
    <property type="match status" value="1"/>
</dbReference>
<keyword evidence="2" id="KW-0238">DNA-binding</keyword>